<dbReference type="AlphaFoldDB" id="A0A255Z957"/>
<dbReference type="EMBL" id="NOXU01000005">
    <property type="protein sequence ID" value="OYQ37962.1"/>
    <property type="molecule type" value="Genomic_DNA"/>
</dbReference>
<dbReference type="InterPro" id="IPR002636">
    <property type="entry name" value="DUF29"/>
</dbReference>
<gene>
    <name evidence="1" type="ORF">CHU95_00105</name>
</gene>
<name>A0A255Z957_9PROT</name>
<accession>A0A255Z957</accession>
<proteinExistence type="predicted"/>
<reference evidence="1 2" key="1">
    <citation type="submission" date="2017-07" db="EMBL/GenBank/DDBJ databases">
        <title>Niveispirillum cyanobacteriorum sp. nov., isolated from cyanobacterial aggregates in a eutrophic lake.</title>
        <authorList>
            <person name="Cai H."/>
        </authorList>
    </citation>
    <scope>NUCLEOTIDE SEQUENCE [LARGE SCALE GENOMIC DNA]</scope>
    <source>
        <strain evidence="2">TH1-14</strain>
    </source>
</reference>
<evidence type="ECO:0008006" key="3">
    <source>
        <dbReference type="Google" id="ProtNLM"/>
    </source>
</evidence>
<sequence>MSGNLYETDFYAWANEQAALLRAGKLSAADIEHIAEEIESMGKTEKRELISRLKVLLMHLLKWQFQPAGRCVSWQLTIKEQRREVADHLSDNPSLKSRLSETMENAYGVAIIAAARETSISEETFPAECPWSFDQIMDAGFWPDQH</sequence>
<protein>
    <recommendedName>
        <fullName evidence="3">DUF29 domain-containing protein</fullName>
    </recommendedName>
</protein>
<dbReference type="PANTHER" id="PTHR34235:SF4">
    <property type="entry name" value="SLR0291 PROTEIN"/>
    <property type="match status" value="1"/>
</dbReference>
<dbReference type="OrthoDB" id="425753at2"/>
<evidence type="ECO:0000313" key="2">
    <source>
        <dbReference type="Proteomes" id="UP000216998"/>
    </source>
</evidence>
<dbReference type="Pfam" id="PF01724">
    <property type="entry name" value="DUF29"/>
    <property type="match status" value="1"/>
</dbReference>
<evidence type="ECO:0000313" key="1">
    <source>
        <dbReference type="EMBL" id="OYQ37962.1"/>
    </source>
</evidence>
<comment type="caution">
    <text evidence="1">The sequence shown here is derived from an EMBL/GenBank/DDBJ whole genome shotgun (WGS) entry which is preliminary data.</text>
</comment>
<organism evidence="1 2">
    <name type="scientific">Niveispirillum lacus</name>
    <dbReference type="NCBI Taxonomy" id="1981099"/>
    <lineage>
        <taxon>Bacteria</taxon>
        <taxon>Pseudomonadati</taxon>
        <taxon>Pseudomonadota</taxon>
        <taxon>Alphaproteobacteria</taxon>
        <taxon>Rhodospirillales</taxon>
        <taxon>Azospirillaceae</taxon>
        <taxon>Niveispirillum</taxon>
    </lineage>
</organism>
<dbReference type="Proteomes" id="UP000216998">
    <property type="component" value="Unassembled WGS sequence"/>
</dbReference>
<dbReference type="RefSeq" id="WP_094452500.1">
    <property type="nucleotide sequence ID" value="NZ_NOXU01000005.1"/>
</dbReference>
<dbReference type="Gene3D" id="1.20.1220.20">
    <property type="entry name" value="Uncharcterised protein PF01724"/>
    <property type="match status" value="1"/>
</dbReference>
<keyword evidence="2" id="KW-1185">Reference proteome</keyword>
<dbReference type="PANTHER" id="PTHR34235">
    <property type="entry name" value="SLR1203 PROTEIN-RELATED"/>
    <property type="match status" value="1"/>
</dbReference>